<proteinExistence type="predicted"/>
<dbReference type="Proteomes" id="UP000029228">
    <property type="component" value="Unassembled WGS sequence"/>
</dbReference>
<accession>A0A090RNZ6</accession>
<dbReference type="OrthoDB" id="5903875at2"/>
<reference evidence="2 3" key="2">
    <citation type="submission" date="2014-09" db="EMBL/GenBank/DDBJ databases">
        <authorList>
            <consortium name="NBRP consortium"/>
            <person name="Sawabe T."/>
            <person name="Meirelles P."/>
            <person name="Nakanishi M."/>
            <person name="Sayaka M."/>
            <person name="Hattori M."/>
            <person name="Ohkuma M."/>
        </authorList>
    </citation>
    <scope>NUCLEOTIDE SEQUENCE [LARGE SCALE GENOMIC DNA]</scope>
    <source>
        <strain evidence="3">JCM19235</strain>
    </source>
</reference>
<dbReference type="STRING" id="990268.JCM19235_5684"/>
<evidence type="ECO:0000256" key="1">
    <source>
        <dbReference type="SAM" id="SignalP"/>
    </source>
</evidence>
<gene>
    <name evidence="2" type="ORF">JCM19235_5684</name>
</gene>
<evidence type="ECO:0000313" key="2">
    <source>
        <dbReference type="EMBL" id="GAL17135.1"/>
    </source>
</evidence>
<name>A0A090RNZ6_9VIBR</name>
<protein>
    <recommendedName>
        <fullName evidence="4">Lipoprotein</fullName>
    </recommendedName>
</protein>
<dbReference type="PROSITE" id="PS51257">
    <property type="entry name" value="PROKAR_LIPOPROTEIN"/>
    <property type="match status" value="1"/>
</dbReference>
<reference evidence="2 3" key="1">
    <citation type="submission" date="2014-09" db="EMBL/GenBank/DDBJ databases">
        <title>Vibrio maritimus JCM 19235. (C45) whole genome shotgun sequence.</title>
        <authorList>
            <person name="Sawabe T."/>
            <person name="Meirelles P."/>
            <person name="Nakanishi M."/>
            <person name="Sayaka M."/>
            <person name="Hattori M."/>
            <person name="Ohkuma M."/>
        </authorList>
    </citation>
    <scope>NUCLEOTIDE SEQUENCE [LARGE SCALE GENOMIC DNA]</scope>
    <source>
        <strain evidence="3">JCM19235</strain>
    </source>
</reference>
<dbReference type="EMBL" id="BBMR01000001">
    <property type="protein sequence ID" value="GAL17135.1"/>
    <property type="molecule type" value="Genomic_DNA"/>
</dbReference>
<feature type="chain" id="PRO_5001862585" description="Lipoprotein" evidence="1">
    <location>
        <begin position="21"/>
        <end position="59"/>
    </location>
</feature>
<keyword evidence="1" id="KW-0732">Signal</keyword>
<feature type="signal peptide" evidence="1">
    <location>
        <begin position="1"/>
        <end position="20"/>
    </location>
</feature>
<evidence type="ECO:0000313" key="3">
    <source>
        <dbReference type="Proteomes" id="UP000029228"/>
    </source>
</evidence>
<dbReference type="AlphaFoldDB" id="A0A090RNZ6"/>
<sequence>MNSKVAVVMGLALAAVLAGCAPSNEYRNNQEIGTKMEEDAKREKEICTALGDINCAQQL</sequence>
<organism evidence="2 3">
    <name type="scientific">Vibrio maritimus</name>
    <dbReference type="NCBI Taxonomy" id="990268"/>
    <lineage>
        <taxon>Bacteria</taxon>
        <taxon>Pseudomonadati</taxon>
        <taxon>Pseudomonadota</taxon>
        <taxon>Gammaproteobacteria</taxon>
        <taxon>Vibrionales</taxon>
        <taxon>Vibrionaceae</taxon>
        <taxon>Vibrio</taxon>
    </lineage>
</organism>
<comment type="caution">
    <text evidence="2">The sequence shown here is derived from an EMBL/GenBank/DDBJ whole genome shotgun (WGS) entry which is preliminary data.</text>
</comment>
<keyword evidence="3" id="KW-1185">Reference proteome</keyword>
<evidence type="ECO:0008006" key="4">
    <source>
        <dbReference type="Google" id="ProtNLM"/>
    </source>
</evidence>